<evidence type="ECO:0000313" key="7">
    <source>
        <dbReference type="EMBL" id="CAB4780027.1"/>
    </source>
</evidence>
<evidence type="ECO:0000313" key="8">
    <source>
        <dbReference type="EMBL" id="CAB4811722.1"/>
    </source>
</evidence>
<name>A0A6J6YQL7_9ZZZZ</name>
<dbReference type="InterPro" id="IPR037401">
    <property type="entry name" value="SnoaL-like"/>
</dbReference>
<dbReference type="EMBL" id="CAFAAD010000001">
    <property type="protein sequence ID" value="CAB4780027.1"/>
    <property type="molecule type" value="Genomic_DNA"/>
</dbReference>
<protein>
    <submittedName>
        <fullName evidence="8">Unannotated protein</fullName>
    </submittedName>
</protein>
<dbReference type="SUPFAM" id="SSF54427">
    <property type="entry name" value="NTF2-like"/>
    <property type="match status" value="1"/>
</dbReference>
<sequence length="168" mass="19171">MLTTDDLIARAEITDVIQRLARGTDRLDHELMASCYHPDGFDDHNSFRGSGEEFADWVCTVLPHFAATTHFIALPHIRLDGDVAQVDTYCVAHHVSRADESGQATDMIMALRYVDRFERRTGHWLIAKRVCVFDWNYTVAFDPAATFQWEADFTLGSRDRTDLTYKGV</sequence>
<reference evidence="8" key="1">
    <citation type="submission" date="2020-05" db="EMBL/GenBank/DDBJ databases">
        <authorList>
            <person name="Chiriac C."/>
            <person name="Salcher M."/>
            <person name="Ghai R."/>
            <person name="Kavagutti S V."/>
        </authorList>
    </citation>
    <scope>NUCLEOTIDE SEQUENCE</scope>
</reference>
<gene>
    <name evidence="4" type="ORF">UFOPK1762_00128</name>
    <name evidence="5" type="ORF">UFOPK1906_00489</name>
    <name evidence="6" type="ORF">UFOPK2624_00289</name>
    <name evidence="7" type="ORF">UFOPK2969_00013</name>
    <name evidence="8" type="ORF">UFOPK3010_01191</name>
    <name evidence="2" type="ORF">UFOPK3331_00340</name>
    <name evidence="9" type="ORF">UFOPK3785_00270</name>
    <name evidence="10" type="ORF">UFOPK3927_00125</name>
    <name evidence="3" type="ORF">UFOPK4201_00755</name>
    <name evidence="11" type="ORF">UFOPK4371_00165</name>
</gene>
<evidence type="ECO:0000313" key="5">
    <source>
        <dbReference type="EMBL" id="CAB4617606.1"/>
    </source>
</evidence>
<dbReference type="EMBL" id="CAEZTY010000002">
    <property type="protein sequence ID" value="CAB4575320.1"/>
    <property type="molecule type" value="Genomic_DNA"/>
</dbReference>
<dbReference type="EMBL" id="CAFBOK010000007">
    <property type="protein sequence ID" value="CAB4971434.1"/>
    <property type="molecule type" value="Genomic_DNA"/>
</dbReference>
<proteinExistence type="predicted"/>
<dbReference type="EMBL" id="CAFAAM010000171">
    <property type="protein sequence ID" value="CAB4811722.1"/>
    <property type="molecule type" value="Genomic_DNA"/>
</dbReference>
<dbReference type="InterPro" id="IPR032710">
    <property type="entry name" value="NTF2-like_dom_sf"/>
</dbReference>
<dbReference type="EMBL" id="CAFBNJ010000008">
    <property type="protein sequence ID" value="CAB4942119.1"/>
    <property type="molecule type" value="Genomic_DNA"/>
</dbReference>
<evidence type="ECO:0000313" key="10">
    <source>
        <dbReference type="EMBL" id="CAB4971434.1"/>
    </source>
</evidence>
<dbReference type="EMBL" id="CAESAL010000007">
    <property type="protein sequence ID" value="CAB4332829.1"/>
    <property type="molecule type" value="Genomic_DNA"/>
</dbReference>
<evidence type="ECO:0000313" key="2">
    <source>
        <dbReference type="EMBL" id="CAB4332829.1"/>
    </source>
</evidence>
<evidence type="ECO:0000313" key="11">
    <source>
        <dbReference type="EMBL" id="CAB5073405.1"/>
    </source>
</evidence>
<dbReference type="EMBL" id="CAEZVC010000019">
    <property type="protein sequence ID" value="CAB4617606.1"/>
    <property type="molecule type" value="Genomic_DNA"/>
</dbReference>
<dbReference type="AlphaFoldDB" id="A0A6J6YQL7"/>
<evidence type="ECO:0000259" key="1">
    <source>
        <dbReference type="Pfam" id="PF13577"/>
    </source>
</evidence>
<feature type="domain" description="SnoaL-like" evidence="1">
    <location>
        <begin position="7"/>
        <end position="129"/>
    </location>
</feature>
<accession>A0A6J6YQL7</accession>
<organism evidence="8">
    <name type="scientific">freshwater metagenome</name>
    <dbReference type="NCBI Taxonomy" id="449393"/>
    <lineage>
        <taxon>unclassified sequences</taxon>
        <taxon>metagenomes</taxon>
        <taxon>ecological metagenomes</taxon>
    </lineage>
</organism>
<dbReference type="Pfam" id="PF13577">
    <property type="entry name" value="SnoaL_4"/>
    <property type="match status" value="1"/>
</dbReference>
<evidence type="ECO:0000313" key="3">
    <source>
        <dbReference type="EMBL" id="CAB4371327.1"/>
    </source>
</evidence>
<evidence type="ECO:0000313" key="6">
    <source>
        <dbReference type="EMBL" id="CAB4696632.1"/>
    </source>
</evidence>
<dbReference type="EMBL" id="CAEZXY010000006">
    <property type="protein sequence ID" value="CAB4696632.1"/>
    <property type="molecule type" value="Genomic_DNA"/>
</dbReference>
<evidence type="ECO:0000313" key="9">
    <source>
        <dbReference type="EMBL" id="CAB4942119.1"/>
    </source>
</evidence>
<dbReference type="EMBL" id="CAFBRD010000004">
    <property type="protein sequence ID" value="CAB5073405.1"/>
    <property type="molecule type" value="Genomic_DNA"/>
</dbReference>
<dbReference type="EMBL" id="CAEUNJ010000026">
    <property type="protein sequence ID" value="CAB4371327.1"/>
    <property type="molecule type" value="Genomic_DNA"/>
</dbReference>
<evidence type="ECO:0000313" key="4">
    <source>
        <dbReference type="EMBL" id="CAB4575320.1"/>
    </source>
</evidence>
<dbReference type="Gene3D" id="3.10.450.50">
    <property type="match status" value="1"/>
</dbReference>